<comment type="caution">
    <text evidence="3">The sequence shown here is derived from an EMBL/GenBank/DDBJ whole genome shotgun (WGS) entry which is preliminary data.</text>
</comment>
<reference evidence="3" key="1">
    <citation type="submission" date="2016-10" db="EMBL/GenBank/DDBJ databases">
        <title>Sequence of Gallionella enrichment culture.</title>
        <authorList>
            <person name="Poehlein A."/>
            <person name="Muehling M."/>
            <person name="Daniel R."/>
        </authorList>
    </citation>
    <scope>NUCLEOTIDE SEQUENCE</scope>
</reference>
<sequence>MTINQWVATVVAATLERTRSYFEDEFGITVADTSVDSGNVTTLDIHGLTAIVGVSGPVSLLVSFSFDQGLMDVLYARMTEDVDIPAGEENLYRESVAAEVINTIIGNCTAELQQRDQAIMLTPPMIMDSVKHIHRVKNAVFISRSLRCEFGQVDVSLVGPGELFDNRLNYVK</sequence>
<organism evidence="3">
    <name type="scientific">mine drainage metagenome</name>
    <dbReference type="NCBI Taxonomy" id="410659"/>
    <lineage>
        <taxon>unclassified sequences</taxon>
        <taxon>metagenomes</taxon>
        <taxon>ecological metagenomes</taxon>
    </lineage>
</organism>
<keyword evidence="1" id="KW-0145">Chemotaxis</keyword>
<dbReference type="InterPro" id="IPR028976">
    <property type="entry name" value="CheC-like_sf"/>
</dbReference>
<name>A0A1J5PLB4_9ZZZZ</name>
<dbReference type="InterPro" id="IPR028051">
    <property type="entry name" value="CheX-like_dom"/>
</dbReference>
<evidence type="ECO:0000313" key="3">
    <source>
        <dbReference type="EMBL" id="OIQ68364.1"/>
    </source>
</evidence>
<evidence type="ECO:0000259" key="2">
    <source>
        <dbReference type="Pfam" id="PF13690"/>
    </source>
</evidence>
<dbReference type="Pfam" id="PF13690">
    <property type="entry name" value="CheX"/>
    <property type="match status" value="1"/>
</dbReference>
<dbReference type="AlphaFoldDB" id="A0A1J5PLB4"/>
<dbReference type="EMBL" id="MLJW01005352">
    <property type="protein sequence ID" value="OIQ68364.1"/>
    <property type="molecule type" value="Genomic_DNA"/>
</dbReference>
<evidence type="ECO:0000256" key="1">
    <source>
        <dbReference type="ARBA" id="ARBA00022500"/>
    </source>
</evidence>
<protein>
    <recommendedName>
        <fullName evidence="2">Chemotaxis phosphatase CheX-like domain-containing protein</fullName>
    </recommendedName>
</protein>
<proteinExistence type="predicted"/>
<dbReference type="Gene3D" id="3.40.1550.10">
    <property type="entry name" value="CheC-like"/>
    <property type="match status" value="1"/>
</dbReference>
<dbReference type="GO" id="GO:0006935">
    <property type="term" value="P:chemotaxis"/>
    <property type="evidence" value="ECO:0007669"/>
    <property type="project" value="UniProtKB-KW"/>
</dbReference>
<feature type="domain" description="Chemotaxis phosphatase CheX-like" evidence="2">
    <location>
        <begin position="49"/>
        <end position="134"/>
    </location>
</feature>
<dbReference type="SUPFAM" id="SSF103039">
    <property type="entry name" value="CheC-like"/>
    <property type="match status" value="1"/>
</dbReference>
<accession>A0A1J5PLB4</accession>
<gene>
    <name evidence="3" type="ORF">GALL_500440</name>
</gene>